<feature type="region of interest" description="Disordered" evidence="1">
    <location>
        <begin position="228"/>
        <end position="263"/>
    </location>
</feature>
<dbReference type="Proteomes" id="UP000239649">
    <property type="component" value="Unassembled WGS sequence"/>
</dbReference>
<evidence type="ECO:0000313" key="2">
    <source>
        <dbReference type="EMBL" id="PSC75949.1"/>
    </source>
</evidence>
<dbReference type="EMBL" id="LHPF02000002">
    <property type="protein sequence ID" value="PSC75949.1"/>
    <property type="molecule type" value="Genomic_DNA"/>
</dbReference>
<protein>
    <submittedName>
        <fullName evidence="2">Uncharacterized protein</fullName>
    </submittedName>
</protein>
<feature type="compositionally biased region" description="Low complexity" evidence="1">
    <location>
        <begin position="923"/>
        <end position="940"/>
    </location>
</feature>
<name>A0A2P6VPF2_9CHLO</name>
<feature type="region of interest" description="Disordered" evidence="1">
    <location>
        <begin position="776"/>
        <end position="836"/>
    </location>
</feature>
<accession>A0A2P6VPF2</accession>
<feature type="compositionally biased region" description="Low complexity" evidence="1">
    <location>
        <begin position="807"/>
        <end position="822"/>
    </location>
</feature>
<dbReference type="OrthoDB" id="10663750at2759"/>
<comment type="caution">
    <text evidence="2">The sequence shown here is derived from an EMBL/GenBank/DDBJ whole genome shotgun (WGS) entry which is preliminary data.</text>
</comment>
<dbReference type="STRING" id="554055.A0A2P6VPF2"/>
<organism evidence="2 3">
    <name type="scientific">Micractinium conductrix</name>
    <dbReference type="NCBI Taxonomy" id="554055"/>
    <lineage>
        <taxon>Eukaryota</taxon>
        <taxon>Viridiplantae</taxon>
        <taxon>Chlorophyta</taxon>
        <taxon>core chlorophytes</taxon>
        <taxon>Trebouxiophyceae</taxon>
        <taxon>Chlorellales</taxon>
        <taxon>Chlorellaceae</taxon>
        <taxon>Chlorella clade</taxon>
        <taxon>Micractinium</taxon>
    </lineage>
</organism>
<sequence>MEHAQAPGATDGGSDSASHAPTEGAAAVAPPSAAIAAAAGTAAGRSGHAASPVNEPAATAFFDLPEDPSTLRSRLAELEALRQAHVFSDGGALWDQLLGRMRRYLRLLSQLAAQQRAAATAAAAEVGEGVKQEAGTGGDPPPSLPPFTPRCDMCGGAAARQSLRRMQAMGGRGHLAVCGACAEQRRGSLIPLTPAWQLDTAEFQLIQQALPPALLLQQQARLQQVVPQAALHPPRPPSASPGRQRPPSAQGGGSRPGTAVGHRGKSTFVATSQAWLKFVTKGNMNPSAGLAPRIYLPFGAYWFWVDQLPGAEAVTEDSAPRSMRLVHADSGAAWDVPLLRTDDGMQLQPSALRPLFDALKVEVETYLLIELRHEECSMAGLVAGVRLIPRDEPPPPLPGDRVAAPRHPAVAACLAACKKRKGTHTSSRREAGPASGQAASGGKAASAGQAPWAAAHFIPTVPASVSEAFELNDAWEEAADATVSIPLAADSLQAVDGPSGAKRSKRAGAGGRLASILRQELPEQADDPADHDFSVAAELSEMEEGEALPFAPRQTASVALALELARGLPPDALLYGAHTPTPGTTQKWGVYVKRSGWKQEWFGRLDRARAAVAADLVMTWHGRLTRRASVQNLLAAEQQHGGPTRQYGAPAVHAGGAEAAELAAEVAAMAAMVAAAAASSRAPTPSGERRDEDMQDAGAEGAGEEMYGGRLNLPAAGYQQDAELMEQLRHAESPRQMAMLLEAAVPQDPLPRHLQRHQRPTSAQRHAVLRRVSSLGQMGSPGQRQVMGAAAPPLPPKPHHQRKPVKAAAPAGEPGAPRQQQGVQHAQQELSTAQQQAAGQWRRVGVVWQGEEQGWLAAAVCDIPGGPPTSLRVAGLPTAQLAEVARDLLALWGWQAAQRRQQQAAAAQEPQPRSGSDSGGAPAGAAANNHAANSASAAGGALPPPLLPPLPLPPLNFPLDAYAEQTRLLADLAELPALEVESFVRSAVQQLDSSTLTALEAAAQETGGAAGAAAAPPTPSKPPLDGGEEEAGGGGYEEHREGQASHDSPGGAAGGSGGAMPMPFDLLAALADAADAADTAAAGGDAEPAPQRPVSAGDEHAGSERPAAMDANTVPHAAPVLAPPAAAAPVGQLGQQQRTEQQQQVEQEQQRQHEAAMPPLRQPSVVSESGLHTGHPGSGGAPGSRGSLAAQSALQRALQRAMQAFEAADAGSAEGMLRPLQLLAAARKGGALLRELALSWASRPVDQQQAAFDAALLAVSEGDLDHLEDSLRLALGLP</sequence>
<feature type="compositionally biased region" description="Low complexity" evidence="1">
    <location>
        <begin position="902"/>
        <end position="916"/>
    </location>
</feature>
<evidence type="ECO:0000256" key="1">
    <source>
        <dbReference type="SAM" id="MobiDB-lite"/>
    </source>
</evidence>
<keyword evidence="3" id="KW-1185">Reference proteome</keyword>
<gene>
    <name evidence="2" type="ORF">C2E20_1241</name>
</gene>
<feature type="compositionally biased region" description="Low complexity" evidence="1">
    <location>
        <begin position="1127"/>
        <end position="1147"/>
    </location>
</feature>
<feature type="region of interest" description="Disordered" evidence="1">
    <location>
        <begin position="1078"/>
        <end position="1105"/>
    </location>
</feature>
<evidence type="ECO:0000313" key="3">
    <source>
        <dbReference type="Proteomes" id="UP000239649"/>
    </source>
</evidence>
<feature type="region of interest" description="Disordered" evidence="1">
    <location>
        <begin position="421"/>
        <end position="445"/>
    </location>
</feature>
<proteinExistence type="predicted"/>
<dbReference type="AlphaFoldDB" id="A0A2P6VPF2"/>
<feature type="region of interest" description="Disordered" evidence="1">
    <location>
        <begin position="1007"/>
        <end position="1059"/>
    </location>
</feature>
<feature type="compositionally biased region" description="Low complexity" evidence="1">
    <location>
        <begin position="432"/>
        <end position="445"/>
    </location>
</feature>
<feature type="region of interest" description="Disordered" evidence="1">
    <location>
        <begin position="1127"/>
        <end position="1192"/>
    </location>
</feature>
<feature type="region of interest" description="Disordered" evidence="1">
    <location>
        <begin position="679"/>
        <end position="708"/>
    </location>
</feature>
<feature type="compositionally biased region" description="Polar residues" evidence="1">
    <location>
        <begin position="823"/>
        <end position="836"/>
    </location>
</feature>
<feature type="region of interest" description="Disordered" evidence="1">
    <location>
        <begin position="902"/>
        <end position="940"/>
    </location>
</feature>
<reference evidence="2 3" key="1">
    <citation type="journal article" date="2018" name="Plant J.">
        <title>Genome sequences of Chlorella sorokiniana UTEX 1602 and Micractinium conductrix SAG 241.80: implications to maltose excretion by a green alga.</title>
        <authorList>
            <person name="Arriola M.B."/>
            <person name="Velmurugan N."/>
            <person name="Zhang Y."/>
            <person name="Plunkett M.H."/>
            <person name="Hondzo H."/>
            <person name="Barney B.M."/>
        </authorList>
    </citation>
    <scope>NUCLEOTIDE SEQUENCE [LARGE SCALE GENOMIC DNA]</scope>
    <source>
        <strain evidence="2 3">SAG 241.80</strain>
    </source>
</reference>
<feature type="region of interest" description="Disordered" evidence="1">
    <location>
        <begin position="1"/>
        <end position="28"/>
    </location>
</feature>